<dbReference type="InterPro" id="IPR058792">
    <property type="entry name" value="Beta-barrel_RND_2"/>
</dbReference>
<dbReference type="Gene3D" id="1.10.287.470">
    <property type="entry name" value="Helix hairpin bin"/>
    <property type="match status" value="1"/>
</dbReference>
<dbReference type="InterPro" id="IPR058625">
    <property type="entry name" value="MdtA-like_BSH"/>
</dbReference>
<feature type="domain" description="CusB-like beta-barrel" evidence="3">
    <location>
        <begin position="215"/>
        <end position="288"/>
    </location>
</feature>
<protein>
    <submittedName>
        <fullName evidence="4">Uncharacterized protein</fullName>
    </submittedName>
</protein>
<evidence type="ECO:0000313" key="5">
    <source>
        <dbReference type="Proteomes" id="UP000005275"/>
    </source>
</evidence>
<dbReference type="HOGENOM" id="CLU_018816_1_4_6"/>
<dbReference type="NCBIfam" id="TIGR01730">
    <property type="entry name" value="RND_mfp"/>
    <property type="match status" value="1"/>
</dbReference>
<dbReference type="KEGG" id="mpur:MARPU_05890"/>
<feature type="domain" description="Multidrug resistance protein MdtA-like barrel-sandwich hybrid" evidence="2">
    <location>
        <begin position="76"/>
        <end position="205"/>
    </location>
</feature>
<dbReference type="Gene3D" id="2.40.50.100">
    <property type="match status" value="1"/>
</dbReference>
<dbReference type="AlphaFoldDB" id="W0E3J3"/>
<proteinExistence type="inferred from homology"/>
<dbReference type="Gene3D" id="2.40.420.20">
    <property type="match status" value="1"/>
</dbReference>
<dbReference type="InterPro" id="IPR006143">
    <property type="entry name" value="RND_pump_MFP"/>
</dbReference>
<dbReference type="Pfam" id="PF25917">
    <property type="entry name" value="BSH_RND"/>
    <property type="match status" value="1"/>
</dbReference>
<keyword evidence="5" id="KW-1185">Reference proteome</keyword>
<dbReference type="RefSeq" id="WP_005220759.1">
    <property type="nucleotide sequence ID" value="NZ_CP007031.1"/>
</dbReference>
<dbReference type="PROSITE" id="PS51257">
    <property type="entry name" value="PROKAR_LIPOPROTEIN"/>
    <property type="match status" value="1"/>
</dbReference>
<reference evidence="4 5" key="1">
    <citation type="submission" date="2013-12" db="EMBL/GenBank/DDBJ databases">
        <authorList>
            <consortium name="DOE Joint Genome Institute"/>
            <person name="Bryant D.A."/>
            <person name="Huntemann M."/>
            <person name="Han J."/>
            <person name="Chen A."/>
            <person name="Kyrpides N."/>
            <person name="Mavromatis K."/>
            <person name="Markowitz V."/>
            <person name="Palaniappan K."/>
            <person name="Ivanova N."/>
            <person name="Schaumberg A."/>
            <person name="Pati A."/>
            <person name="Liolios K."/>
            <person name="Nordberg H.P."/>
            <person name="Cantor M.N."/>
            <person name="Hua S.X."/>
            <person name="Woyke T."/>
        </authorList>
    </citation>
    <scope>NUCLEOTIDE SEQUENCE [LARGE SCALE GENOMIC DNA]</scope>
    <source>
        <strain evidence="4 5">984</strain>
    </source>
</reference>
<sequence>MHGRARPSPITLLLVSALSTILVGCSPEATDPSTPLEPRIAQVRVLTLEPRPWRQPIDAYGEIEAVEDVAFTVDFSAQVEAIHFDEGQRVEAGALLVELDARKRGLRLRQATTAVARTRAGLEEAHQELDRRRGLAGSGAVSREALERAEIALRRASAAYEEMLAAERLAAREVAESRVLSPVDGIIDRRAVEPGEMVMPGQLLGSVQTADRLRVRAHVGERAVNALRVGAEAEIRSAGVPGRRYRGRIESVGIKADPDTGNFPIKILLDDTDGLLRPGMTARVRLQAVLDPEALLIPDTALVDRHRRRVVYVVRDGRAVEIEPMLRASTAEWIPALEGLAAGDRLVVEGMAQLIDASPVEIVTEPTP</sequence>
<dbReference type="Proteomes" id="UP000005275">
    <property type="component" value="Chromosome"/>
</dbReference>
<accession>W0E3J3</accession>
<dbReference type="Gene3D" id="2.40.30.170">
    <property type="match status" value="1"/>
</dbReference>
<evidence type="ECO:0000256" key="1">
    <source>
        <dbReference type="ARBA" id="ARBA00009477"/>
    </source>
</evidence>
<dbReference type="STRING" id="765910.MARPU_05890"/>
<dbReference type="GO" id="GO:1990281">
    <property type="term" value="C:efflux pump complex"/>
    <property type="evidence" value="ECO:0007669"/>
    <property type="project" value="TreeGrafter"/>
</dbReference>
<dbReference type="PANTHER" id="PTHR30469:SF15">
    <property type="entry name" value="HLYD FAMILY OF SECRETION PROTEINS"/>
    <property type="match status" value="1"/>
</dbReference>
<evidence type="ECO:0000313" key="4">
    <source>
        <dbReference type="EMBL" id="AHF05425.1"/>
    </source>
</evidence>
<dbReference type="GO" id="GO:0015562">
    <property type="term" value="F:efflux transmembrane transporter activity"/>
    <property type="evidence" value="ECO:0007669"/>
    <property type="project" value="TreeGrafter"/>
</dbReference>
<dbReference type="eggNOG" id="COG0845">
    <property type="taxonomic scope" value="Bacteria"/>
</dbReference>
<dbReference type="Pfam" id="PF25954">
    <property type="entry name" value="Beta-barrel_RND_2"/>
    <property type="match status" value="1"/>
</dbReference>
<evidence type="ECO:0000259" key="2">
    <source>
        <dbReference type="Pfam" id="PF25917"/>
    </source>
</evidence>
<comment type="similarity">
    <text evidence="1">Belongs to the membrane fusion protein (MFP) (TC 8.A.1) family.</text>
</comment>
<gene>
    <name evidence="4" type="ORF">MARPU_05890</name>
</gene>
<dbReference type="SUPFAM" id="SSF111369">
    <property type="entry name" value="HlyD-like secretion proteins"/>
    <property type="match status" value="1"/>
</dbReference>
<evidence type="ECO:0000259" key="3">
    <source>
        <dbReference type="Pfam" id="PF25954"/>
    </source>
</evidence>
<organism evidence="4 5">
    <name type="scientific">Marichromatium purpuratum 984</name>
    <dbReference type="NCBI Taxonomy" id="765910"/>
    <lineage>
        <taxon>Bacteria</taxon>
        <taxon>Pseudomonadati</taxon>
        <taxon>Pseudomonadota</taxon>
        <taxon>Gammaproteobacteria</taxon>
        <taxon>Chromatiales</taxon>
        <taxon>Chromatiaceae</taxon>
        <taxon>Marichromatium</taxon>
    </lineage>
</organism>
<name>W0E3J3_MARPU</name>
<dbReference type="PANTHER" id="PTHR30469">
    <property type="entry name" value="MULTIDRUG RESISTANCE PROTEIN MDTA"/>
    <property type="match status" value="1"/>
</dbReference>
<dbReference type="EMBL" id="CP007031">
    <property type="protein sequence ID" value="AHF05425.1"/>
    <property type="molecule type" value="Genomic_DNA"/>
</dbReference>